<feature type="compositionally biased region" description="Basic residues" evidence="3">
    <location>
        <begin position="15"/>
        <end position="29"/>
    </location>
</feature>
<comment type="caution">
    <text evidence="5">The sequence shown here is derived from an EMBL/GenBank/DDBJ whole genome shotgun (WGS) entry which is preliminary data.</text>
</comment>
<dbReference type="GO" id="GO:0003729">
    <property type="term" value="F:mRNA binding"/>
    <property type="evidence" value="ECO:0007669"/>
    <property type="project" value="TreeGrafter"/>
</dbReference>
<dbReference type="Proteomes" id="UP000606974">
    <property type="component" value="Unassembled WGS sequence"/>
</dbReference>
<dbReference type="Pfam" id="PF00076">
    <property type="entry name" value="RRM_1"/>
    <property type="match status" value="1"/>
</dbReference>
<feature type="compositionally biased region" description="Basic residues" evidence="3">
    <location>
        <begin position="188"/>
        <end position="204"/>
    </location>
</feature>
<feature type="domain" description="RRM" evidence="4">
    <location>
        <begin position="69"/>
        <end position="147"/>
    </location>
</feature>
<dbReference type="InterPro" id="IPR012677">
    <property type="entry name" value="Nucleotide-bd_a/b_plait_sf"/>
</dbReference>
<evidence type="ECO:0000259" key="4">
    <source>
        <dbReference type="PROSITE" id="PS50102"/>
    </source>
</evidence>
<gene>
    <name evidence="5" type="ORF">GJ744_002138</name>
</gene>
<dbReference type="InterPro" id="IPR000504">
    <property type="entry name" value="RRM_dom"/>
</dbReference>
<dbReference type="EMBL" id="JAACFV010000135">
    <property type="protein sequence ID" value="KAF7504518.1"/>
    <property type="molecule type" value="Genomic_DNA"/>
</dbReference>
<organism evidence="5 6">
    <name type="scientific">Endocarpon pusillum</name>
    <dbReference type="NCBI Taxonomy" id="364733"/>
    <lineage>
        <taxon>Eukaryota</taxon>
        <taxon>Fungi</taxon>
        <taxon>Dikarya</taxon>
        <taxon>Ascomycota</taxon>
        <taxon>Pezizomycotina</taxon>
        <taxon>Eurotiomycetes</taxon>
        <taxon>Chaetothyriomycetidae</taxon>
        <taxon>Verrucariales</taxon>
        <taxon>Verrucariaceae</taxon>
        <taxon>Endocarpon</taxon>
    </lineage>
</organism>
<dbReference type="InterPro" id="IPR051229">
    <property type="entry name" value="ALYREF_mRNA_export"/>
</dbReference>
<dbReference type="InterPro" id="IPR035979">
    <property type="entry name" value="RBD_domain_sf"/>
</dbReference>
<evidence type="ECO:0000256" key="3">
    <source>
        <dbReference type="SAM" id="MobiDB-lite"/>
    </source>
</evidence>
<evidence type="ECO:0000313" key="5">
    <source>
        <dbReference type="EMBL" id="KAF7504518.1"/>
    </source>
</evidence>
<dbReference type="GO" id="GO:0005634">
    <property type="term" value="C:nucleus"/>
    <property type="evidence" value="ECO:0007669"/>
    <property type="project" value="TreeGrafter"/>
</dbReference>
<proteinExistence type="predicted"/>
<evidence type="ECO:0000256" key="1">
    <source>
        <dbReference type="ARBA" id="ARBA00022884"/>
    </source>
</evidence>
<feature type="compositionally biased region" description="Low complexity" evidence="3">
    <location>
        <begin position="30"/>
        <end position="58"/>
    </location>
</feature>
<feature type="compositionally biased region" description="Low complexity" evidence="3">
    <location>
        <begin position="219"/>
        <end position="240"/>
    </location>
</feature>
<sequence>MSGKLDQSLDEILSTRRKANRGRRPHKPAKTTGTTAKTAPVGGVKKSVKSAKSATKGVPSGPSAPPKESKIIVTGLPHDVNEAQIKEYFAKSVGPVRRVLMTYNQNGRSLGVATIIFSKADAAVKAAKDLNGMLVDKRPMKIEVIVDASNAPAPPTVKSLGERVAANPKAQPRSATSTKATNGAGKKAATKAKKRGKNATRSKPKTAEELDAEMTDYFTNNNGGATTNMTDANGTTNGNAQPATAGGEDLGMDGIS</sequence>
<keyword evidence="1 2" id="KW-0694">RNA-binding</keyword>
<dbReference type="SUPFAM" id="SSF54928">
    <property type="entry name" value="RNA-binding domain, RBD"/>
    <property type="match status" value="1"/>
</dbReference>
<feature type="region of interest" description="Disordered" evidence="3">
    <location>
        <begin position="163"/>
        <end position="256"/>
    </location>
</feature>
<dbReference type="Pfam" id="PF13865">
    <property type="entry name" value="FoP_duplication"/>
    <property type="match status" value="1"/>
</dbReference>
<feature type="compositionally biased region" description="Low complexity" evidence="3">
    <location>
        <begin position="174"/>
        <end position="187"/>
    </location>
</feature>
<protein>
    <recommendedName>
        <fullName evidence="4">RRM domain-containing protein</fullName>
    </recommendedName>
</protein>
<dbReference type="OrthoDB" id="346839at2759"/>
<dbReference type="PANTHER" id="PTHR19965:SF35">
    <property type="entry name" value="RNA ANNEALING PROTEIN YRA1"/>
    <property type="match status" value="1"/>
</dbReference>
<dbReference type="PROSITE" id="PS50102">
    <property type="entry name" value="RRM"/>
    <property type="match status" value="1"/>
</dbReference>
<evidence type="ECO:0000313" key="6">
    <source>
        <dbReference type="Proteomes" id="UP000606974"/>
    </source>
</evidence>
<evidence type="ECO:0000256" key="2">
    <source>
        <dbReference type="PROSITE-ProRule" id="PRU00176"/>
    </source>
</evidence>
<dbReference type="InterPro" id="IPR025715">
    <property type="entry name" value="FoP_C"/>
</dbReference>
<accession>A0A8H7A995</accession>
<keyword evidence="6" id="KW-1185">Reference proteome</keyword>
<dbReference type="AlphaFoldDB" id="A0A8H7A995"/>
<dbReference type="SMART" id="SM00360">
    <property type="entry name" value="RRM"/>
    <property type="match status" value="1"/>
</dbReference>
<dbReference type="Gene3D" id="3.30.70.330">
    <property type="match status" value="1"/>
</dbReference>
<feature type="region of interest" description="Disordered" evidence="3">
    <location>
        <begin position="1"/>
        <end position="69"/>
    </location>
</feature>
<name>A0A8H7A995_9EURO</name>
<reference evidence="5" key="1">
    <citation type="submission" date="2020-02" db="EMBL/GenBank/DDBJ databases">
        <authorList>
            <person name="Palmer J.M."/>
        </authorList>
    </citation>
    <scope>NUCLEOTIDE SEQUENCE</scope>
    <source>
        <strain evidence="5">EPUS1.4</strain>
        <tissue evidence="5">Thallus</tissue>
    </source>
</reference>
<dbReference type="PANTHER" id="PTHR19965">
    <property type="entry name" value="RNA AND EXPORT FACTOR BINDING PROTEIN"/>
    <property type="match status" value="1"/>
</dbReference>